<keyword evidence="2" id="KW-0012">Acyltransferase</keyword>
<protein>
    <submittedName>
        <fullName evidence="4">GNAT family N-acetyltransferase</fullName>
    </submittedName>
</protein>
<dbReference type="Proteomes" id="UP001058330">
    <property type="component" value="Plasmid pHl5678-2"/>
</dbReference>
<evidence type="ECO:0000259" key="3">
    <source>
        <dbReference type="PROSITE" id="PS51186"/>
    </source>
</evidence>
<dbReference type="CDD" id="cd04301">
    <property type="entry name" value="NAT_SF"/>
    <property type="match status" value="1"/>
</dbReference>
<dbReference type="InterPro" id="IPR050832">
    <property type="entry name" value="Bact_Acetyltransf"/>
</dbReference>
<accession>A0ABY5RIT6</accession>
<evidence type="ECO:0000313" key="5">
    <source>
        <dbReference type="Proteomes" id="UP001058330"/>
    </source>
</evidence>
<dbReference type="PROSITE" id="PS51186">
    <property type="entry name" value="GNAT"/>
    <property type="match status" value="1"/>
</dbReference>
<dbReference type="Gene3D" id="3.40.630.30">
    <property type="match status" value="1"/>
</dbReference>
<evidence type="ECO:0000256" key="2">
    <source>
        <dbReference type="ARBA" id="ARBA00023315"/>
    </source>
</evidence>
<reference evidence="4" key="1">
    <citation type="submission" date="2021-07" db="EMBL/GenBank/DDBJ databases">
        <title>Studies on halocins as antimicrobial molecules from haloarchaea.</title>
        <authorList>
            <person name="Kumar S."/>
            <person name="Khare S.K."/>
        </authorList>
    </citation>
    <scope>NUCLEOTIDE SEQUENCE</scope>
    <source>
        <strain evidence="4">NCIM 5678</strain>
        <plasmid evidence="4">pHl5678-2</plasmid>
    </source>
</reference>
<dbReference type="InterPro" id="IPR000182">
    <property type="entry name" value="GNAT_dom"/>
</dbReference>
<keyword evidence="1" id="KW-0808">Transferase</keyword>
<geneLocation type="plasmid" evidence="4 5">
    <name>pHl5678-2</name>
</geneLocation>
<keyword evidence="4" id="KW-0614">Plasmid</keyword>
<organism evidence="4 5">
    <name type="scientific">Haloferax larsenii</name>
    <dbReference type="NCBI Taxonomy" id="302484"/>
    <lineage>
        <taxon>Archaea</taxon>
        <taxon>Methanobacteriati</taxon>
        <taxon>Methanobacteriota</taxon>
        <taxon>Stenosarchaea group</taxon>
        <taxon>Halobacteria</taxon>
        <taxon>Halobacteriales</taxon>
        <taxon>Haloferacaceae</taxon>
        <taxon>Haloferax</taxon>
    </lineage>
</organism>
<dbReference type="GeneID" id="74530897"/>
<dbReference type="EMBL" id="CP078065">
    <property type="protein sequence ID" value="UVE52266.1"/>
    <property type="molecule type" value="Genomic_DNA"/>
</dbReference>
<evidence type="ECO:0000256" key="1">
    <source>
        <dbReference type="ARBA" id="ARBA00022679"/>
    </source>
</evidence>
<dbReference type="InterPro" id="IPR016181">
    <property type="entry name" value="Acyl_CoA_acyltransferase"/>
</dbReference>
<sequence length="170" mass="19360">MTIRPATEADTGVILRVAEQSWKHDYPEILTRETAETAASDWYTAEQVTAELHKSQAQILVAERGETVVGFAHTTWNYTEREGYILRIYVDPGHRREGIGRALLQAALSDLDEKGIDQINAMVLVANEPGNDFYEQFGFEHADERETTIGDKLYPENRYVLERPFELDAD</sequence>
<feature type="domain" description="N-acetyltransferase" evidence="3">
    <location>
        <begin position="1"/>
        <end position="166"/>
    </location>
</feature>
<name>A0ABY5RIT6_HALLR</name>
<proteinExistence type="predicted"/>
<evidence type="ECO:0000313" key="4">
    <source>
        <dbReference type="EMBL" id="UVE52266.1"/>
    </source>
</evidence>
<keyword evidence="5" id="KW-1185">Reference proteome</keyword>
<dbReference type="RefSeq" id="WP_258303693.1">
    <property type="nucleotide sequence ID" value="NZ_CP078065.1"/>
</dbReference>
<gene>
    <name evidence="4" type="ORF">KU306_18225</name>
</gene>
<dbReference type="PANTHER" id="PTHR43877">
    <property type="entry name" value="AMINOALKYLPHOSPHONATE N-ACETYLTRANSFERASE-RELATED-RELATED"/>
    <property type="match status" value="1"/>
</dbReference>
<dbReference type="SUPFAM" id="SSF55729">
    <property type="entry name" value="Acyl-CoA N-acyltransferases (Nat)"/>
    <property type="match status" value="1"/>
</dbReference>
<dbReference type="Pfam" id="PF00583">
    <property type="entry name" value="Acetyltransf_1"/>
    <property type="match status" value="1"/>
</dbReference>